<dbReference type="RefSeq" id="WP_339095812.1">
    <property type="nucleotide sequence ID" value="NZ_CP149782.1"/>
</dbReference>
<gene>
    <name evidence="1" type="ORF">WDJ50_00470</name>
</gene>
<evidence type="ECO:0000313" key="1">
    <source>
        <dbReference type="EMBL" id="WYF44625.1"/>
    </source>
</evidence>
<reference evidence="1" key="1">
    <citation type="submission" date="2024-03" db="EMBL/GenBank/DDBJ databases">
        <title>Deinococcus weizhi sp. nov., isolated from human skin.</title>
        <authorList>
            <person name="Wei Z."/>
            <person name="Tian F."/>
            <person name="Yang C."/>
            <person name="Xin L.T."/>
            <person name="Wen Z.J."/>
            <person name="Lan K.C."/>
            <person name="Yu L."/>
            <person name="Zhe W."/>
            <person name="Dan F.D."/>
            <person name="Jun W."/>
            <person name="Rui Z."/>
            <person name="Yong X.J."/>
            <person name="Ting Y."/>
            <person name="Wei X."/>
            <person name="Xu Z.G."/>
            <person name="Xin Z."/>
            <person name="Dong F.G."/>
            <person name="Ni X.M."/>
            <person name="Zheng M.G."/>
            <person name="Chun Y."/>
            <person name="Qian W.X."/>
        </authorList>
    </citation>
    <scope>NUCLEOTIDE SEQUENCE</scope>
    <source>
        <strain evidence="1">VB142</strain>
    </source>
</reference>
<dbReference type="EMBL" id="CP149782">
    <property type="protein sequence ID" value="WYF44625.1"/>
    <property type="molecule type" value="Genomic_DNA"/>
</dbReference>
<protein>
    <recommendedName>
        <fullName evidence="2">N-acetyltransferase</fullName>
    </recommendedName>
</protein>
<proteinExistence type="predicted"/>
<dbReference type="AlphaFoldDB" id="A0AAU6Q2W7"/>
<evidence type="ECO:0008006" key="2">
    <source>
        <dbReference type="Google" id="ProtNLM"/>
    </source>
</evidence>
<sequence length="88" mass="9085">MNLPARVRVTRPPLPLAPALAQAAARLCPAAPRELQAAVLAIAGGSVVGAHLRWEGGEVQNVETGWRGRGIEEALGEALTAGGREAQD</sequence>
<name>A0AAU6Q2W7_9DEIO</name>
<accession>A0AAU6Q2W7</accession>
<organism evidence="1">
    <name type="scientific">Deinococcus sp. VB142</name>
    <dbReference type="NCBI Taxonomy" id="3112952"/>
    <lineage>
        <taxon>Bacteria</taxon>
        <taxon>Thermotogati</taxon>
        <taxon>Deinococcota</taxon>
        <taxon>Deinococci</taxon>
        <taxon>Deinococcales</taxon>
        <taxon>Deinococcaceae</taxon>
        <taxon>Deinococcus</taxon>
    </lineage>
</organism>